<name>A0ABR1T4W2_9PEZI</name>
<keyword evidence="4 6" id="KW-1133">Transmembrane helix</keyword>
<protein>
    <recommendedName>
        <fullName evidence="9">Major facilitator superfamily (MFS) profile domain-containing protein</fullName>
    </recommendedName>
</protein>
<evidence type="ECO:0000256" key="1">
    <source>
        <dbReference type="ARBA" id="ARBA00004141"/>
    </source>
</evidence>
<accession>A0ABR1T4W2</accession>
<proteinExistence type="predicted"/>
<comment type="caution">
    <text evidence="7">The sequence shown here is derived from an EMBL/GenBank/DDBJ whole genome shotgun (WGS) entry which is preliminary data.</text>
</comment>
<feature type="transmembrane region" description="Helical" evidence="6">
    <location>
        <begin position="40"/>
        <end position="64"/>
    </location>
</feature>
<evidence type="ECO:0000256" key="5">
    <source>
        <dbReference type="ARBA" id="ARBA00023136"/>
    </source>
</evidence>
<feature type="transmembrane region" description="Helical" evidence="6">
    <location>
        <begin position="339"/>
        <end position="357"/>
    </location>
</feature>
<dbReference type="Gene3D" id="3.40.630.30">
    <property type="match status" value="1"/>
</dbReference>
<feature type="transmembrane region" description="Helical" evidence="6">
    <location>
        <begin position="115"/>
        <end position="134"/>
    </location>
</feature>
<dbReference type="InterPro" id="IPR050930">
    <property type="entry name" value="MFS_Vesicular_Transporter"/>
</dbReference>
<keyword evidence="3 6" id="KW-0812">Transmembrane</keyword>
<evidence type="ECO:0000256" key="2">
    <source>
        <dbReference type="ARBA" id="ARBA00022448"/>
    </source>
</evidence>
<dbReference type="Proteomes" id="UP001444661">
    <property type="component" value="Unassembled WGS sequence"/>
</dbReference>
<keyword evidence="5 6" id="KW-0472">Membrane</keyword>
<feature type="transmembrane region" description="Helical" evidence="6">
    <location>
        <begin position="140"/>
        <end position="165"/>
    </location>
</feature>
<feature type="transmembrane region" description="Helical" evidence="6">
    <location>
        <begin position="204"/>
        <end position="224"/>
    </location>
</feature>
<dbReference type="PANTHER" id="PTHR23506:SF23">
    <property type="entry name" value="GH10249P"/>
    <property type="match status" value="1"/>
</dbReference>
<keyword evidence="2" id="KW-0813">Transport</keyword>
<organism evidence="7 8">
    <name type="scientific">Apiospora rasikravindrae</name>
    <dbReference type="NCBI Taxonomy" id="990691"/>
    <lineage>
        <taxon>Eukaryota</taxon>
        <taxon>Fungi</taxon>
        <taxon>Dikarya</taxon>
        <taxon>Ascomycota</taxon>
        <taxon>Pezizomycotina</taxon>
        <taxon>Sordariomycetes</taxon>
        <taxon>Xylariomycetidae</taxon>
        <taxon>Amphisphaeriales</taxon>
        <taxon>Apiosporaceae</taxon>
        <taxon>Apiospora</taxon>
    </lineage>
</organism>
<sequence>MDTHATEQSPLIPATPSDANNNRCGSISGMIDYVRRSDEFLLFASSLCTLAENMVYSVMIPLLPTTFQSHAHVPEETVRGTVQLWIWITLTASGVAQVVFTAVTAAAVTYLTHPVRILFGSLVFLILAVLLYGLPTVHPALIIVAQLAQGASNAIVNCVGLLVLINRLGNDNYGKSFGFLGMATSIGCALGPVVGGTINQTWGYEAVFTSAAGFIGICALFVLLMKNTSTNVRAVYADMSRESLTPCHSPDGGEGLDGDVTDGTMNEQKASRFFVGVFGLALSYAMPTSLDTLLPLHIQDKFHWTPLQVGLVFLSLTPGSLLAPYFGTRSGGRKHQLRVMLAASTIGAVVMVLLSFVRADRSRDKALMLVAGLLAGLVEPMFFAMCGSVVAEMVEQELERRGYSGKARIMYTSVSVGYATTVGHVMGPLVAGVARDSLGWTGATRLSVITQLGKPQSQSTASMDTQPDVTIVSLRDRPDLWPQFTDEKHPINKMMAAQQPLDDLSHPALLGYFDNLGHFDEFRKYMLAAVRRTVDGGEEIVGRAQAVPFHWPDLQGAPPWQHDTLALACKGLPDGGFSTILAIAVNQAVARRASRGRTAPAPLDAGSPSTADEHLHWATATLSEPPNLLSAVEVAVLPEWRRPANLAVRLIRALRQAADDSGFPALVVPVRPTRKLEHPRVSIDEYVSWSLPENPDLPYDPWLRKHVREGAKIVKTAPASEIFQGDAQQWSRFTKQDILGLVQDAVQAARGEPVVDLYFRGRIESN</sequence>
<feature type="transmembrane region" description="Helical" evidence="6">
    <location>
        <begin position="84"/>
        <end position="108"/>
    </location>
</feature>
<gene>
    <name evidence="7" type="ORF">PG993_006158</name>
</gene>
<dbReference type="Gene3D" id="1.20.1250.20">
    <property type="entry name" value="MFS general substrate transporter like domains"/>
    <property type="match status" value="2"/>
</dbReference>
<feature type="transmembrane region" description="Helical" evidence="6">
    <location>
        <begin position="270"/>
        <end position="287"/>
    </location>
</feature>
<dbReference type="PANTHER" id="PTHR23506">
    <property type="entry name" value="GH10249P"/>
    <property type="match status" value="1"/>
</dbReference>
<evidence type="ECO:0008006" key="9">
    <source>
        <dbReference type="Google" id="ProtNLM"/>
    </source>
</evidence>
<dbReference type="InterPro" id="IPR036259">
    <property type="entry name" value="MFS_trans_sf"/>
</dbReference>
<dbReference type="SUPFAM" id="SSF103473">
    <property type="entry name" value="MFS general substrate transporter"/>
    <property type="match status" value="1"/>
</dbReference>
<evidence type="ECO:0000313" key="8">
    <source>
        <dbReference type="Proteomes" id="UP001444661"/>
    </source>
</evidence>
<keyword evidence="8" id="KW-1185">Reference proteome</keyword>
<dbReference type="InterPro" id="IPR011701">
    <property type="entry name" value="MFS"/>
</dbReference>
<feature type="transmembrane region" description="Helical" evidence="6">
    <location>
        <begin position="177"/>
        <end position="198"/>
    </location>
</feature>
<evidence type="ECO:0000256" key="6">
    <source>
        <dbReference type="SAM" id="Phobius"/>
    </source>
</evidence>
<comment type="subcellular location">
    <subcellularLocation>
        <location evidence="1">Membrane</location>
        <topology evidence="1">Multi-pass membrane protein</topology>
    </subcellularLocation>
</comment>
<evidence type="ECO:0000256" key="3">
    <source>
        <dbReference type="ARBA" id="ARBA00022692"/>
    </source>
</evidence>
<dbReference type="Pfam" id="PF07690">
    <property type="entry name" value="MFS_1"/>
    <property type="match status" value="2"/>
</dbReference>
<feature type="transmembrane region" description="Helical" evidence="6">
    <location>
        <begin position="307"/>
        <end position="327"/>
    </location>
</feature>
<dbReference type="EMBL" id="JAQQWK010000005">
    <property type="protein sequence ID" value="KAK8041635.1"/>
    <property type="molecule type" value="Genomic_DNA"/>
</dbReference>
<reference evidence="7 8" key="1">
    <citation type="submission" date="2023-01" db="EMBL/GenBank/DDBJ databases">
        <title>Analysis of 21 Apiospora genomes using comparative genomics revels a genus with tremendous synthesis potential of carbohydrate active enzymes and secondary metabolites.</title>
        <authorList>
            <person name="Sorensen T."/>
        </authorList>
    </citation>
    <scope>NUCLEOTIDE SEQUENCE [LARGE SCALE GENOMIC DNA]</scope>
    <source>
        <strain evidence="7 8">CBS 33761</strain>
    </source>
</reference>
<evidence type="ECO:0000256" key="4">
    <source>
        <dbReference type="ARBA" id="ARBA00022989"/>
    </source>
</evidence>
<evidence type="ECO:0000313" key="7">
    <source>
        <dbReference type="EMBL" id="KAK8041635.1"/>
    </source>
</evidence>
<feature type="transmembrane region" description="Helical" evidence="6">
    <location>
        <begin position="369"/>
        <end position="391"/>
    </location>
</feature>